<feature type="repeat" description="ANK" evidence="3">
    <location>
        <begin position="67"/>
        <end position="94"/>
    </location>
</feature>
<name>A0A8S9Z6Q9_9TREM</name>
<dbReference type="OrthoDB" id="5946465at2759"/>
<protein>
    <recommendedName>
        <fullName evidence="6">Myotrophin</fullName>
    </recommendedName>
</protein>
<dbReference type="Proteomes" id="UP000822476">
    <property type="component" value="Unassembled WGS sequence"/>
</dbReference>
<gene>
    <name evidence="4" type="ORF">EG68_03418</name>
</gene>
<dbReference type="EMBL" id="JTDE01001542">
    <property type="protein sequence ID" value="KAF7258767.1"/>
    <property type="molecule type" value="Genomic_DNA"/>
</dbReference>
<feature type="repeat" description="ANK" evidence="3">
    <location>
        <begin position="34"/>
        <end position="66"/>
    </location>
</feature>
<evidence type="ECO:0000256" key="3">
    <source>
        <dbReference type="PROSITE-ProRule" id="PRU00023"/>
    </source>
</evidence>
<dbReference type="PROSITE" id="PS50297">
    <property type="entry name" value="ANK_REP_REGION"/>
    <property type="match status" value="2"/>
</dbReference>
<dbReference type="PROSITE" id="PS50088">
    <property type="entry name" value="ANK_REPEAT"/>
    <property type="match status" value="2"/>
</dbReference>
<dbReference type="AlphaFoldDB" id="A0A8S9Z6Q9"/>
<keyword evidence="2 3" id="KW-0040">ANK repeat</keyword>
<dbReference type="Gene3D" id="1.25.40.20">
    <property type="entry name" value="Ankyrin repeat-containing domain"/>
    <property type="match status" value="1"/>
</dbReference>
<dbReference type="GO" id="GO:0031436">
    <property type="term" value="C:BRCA1-BARD1 complex"/>
    <property type="evidence" value="ECO:0007669"/>
    <property type="project" value="TreeGrafter"/>
</dbReference>
<keyword evidence="5" id="KW-1185">Reference proteome</keyword>
<dbReference type="SMART" id="SM00248">
    <property type="entry name" value="ANK"/>
    <property type="match status" value="3"/>
</dbReference>
<dbReference type="PANTHER" id="PTHR24171:SF8">
    <property type="entry name" value="BRCA1-ASSOCIATED RING DOMAIN PROTEIN 1"/>
    <property type="match status" value="1"/>
</dbReference>
<proteinExistence type="predicted"/>
<dbReference type="InterPro" id="IPR036770">
    <property type="entry name" value="Ankyrin_rpt-contain_sf"/>
</dbReference>
<comment type="caution">
    <text evidence="4">The sequence shown here is derived from an EMBL/GenBank/DDBJ whole genome shotgun (WGS) entry which is preliminary data.</text>
</comment>
<keyword evidence="1" id="KW-0677">Repeat</keyword>
<dbReference type="PANTHER" id="PTHR24171">
    <property type="entry name" value="ANKYRIN REPEAT DOMAIN-CONTAINING PROTEIN 39-RELATED"/>
    <property type="match status" value="1"/>
</dbReference>
<evidence type="ECO:0000313" key="4">
    <source>
        <dbReference type="EMBL" id="KAF7258767.1"/>
    </source>
</evidence>
<evidence type="ECO:0008006" key="6">
    <source>
        <dbReference type="Google" id="ProtNLM"/>
    </source>
</evidence>
<dbReference type="SUPFAM" id="SSF48403">
    <property type="entry name" value="Ankyrin repeat"/>
    <property type="match status" value="1"/>
</dbReference>
<accession>A0A8S9Z6Q9</accession>
<dbReference type="InterPro" id="IPR002110">
    <property type="entry name" value="Ankyrin_rpt"/>
</dbReference>
<reference evidence="4" key="1">
    <citation type="submission" date="2019-07" db="EMBL/GenBank/DDBJ databases">
        <title>Annotation for the trematode Paragonimus miyazaki's.</title>
        <authorList>
            <person name="Choi Y.-J."/>
        </authorList>
    </citation>
    <scope>NUCLEOTIDE SEQUENCE</scope>
    <source>
        <strain evidence="4">Japan</strain>
    </source>
</reference>
<evidence type="ECO:0000256" key="1">
    <source>
        <dbReference type="ARBA" id="ARBA00022737"/>
    </source>
</evidence>
<dbReference type="GO" id="GO:0070531">
    <property type="term" value="C:BRCA1-A complex"/>
    <property type="evidence" value="ECO:0007669"/>
    <property type="project" value="TreeGrafter"/>
</dbReference>
<evidence type="ECO:0000313" key="5">
    <source>
        <dbReference type="Proteomes" id="UP000822476"/>
    </source>
</evidence>
<dbReference type="GO" id="GO:0085020">
    <property type="term" value="P:protein K6-linked ubiquitination"/>
    <property type="evidence" value="ECO:0007669"/>
    <property type="project" value="TreeGrafter"/>
</dbReference>
<dbReference type="Pfam" id="PF12796">
    <property type="entry name" value="Ank_2"/>
    <property type="match status" value="1"/>
</dbReference>
<sequence>MDIEGLIWAVKNGDLKGLQERSQNLTDINCLLGNGRSLLHYAADYGQTEICDYLLTKGANINCPDKYGVTPLLAAVYEDHVACAKLLLNKGAKLLDTPDGSSYLEIARSPDLQKLLRDYGAV</sequence>
<evidence type="ECO:0000256" key="2">
    <source>
        <dbReference type="ARBA" id="ARBA00023043"/>
    </source>
</evidence>
<dbReference type="GO" id="GO:0004842">
    <property type="term" value="F:ubiquitin-protein transferase activity"/>
    <property type="evidence" value="ECO:0007669"/>
    <property type="project" value="TreeGrafter"/>
</dbReference>
<organism evidence="4 5">
    <name type="scientific">Paragonimus skrjabini miyazakii</name>
    <dbReference type="NCBI Taxonomy" id="59628"/>
    <lineage>
        <taxon>Eukaryota</taxon>
        <taxon>Metazoa</taxon>
        <taxon>Spiralia</taxon>
        <taxon>Lophotrochozoa</taxon>
        <taxon>Platyhelminthes</taxon>
        <taxon>Trematoda</taxon>
        <taxon>Digenea</taxon>
        <taxon>Plagiorchiida</taxon>
        <taxon>Troglotremata</taxon>
        <taxon>Troglotrematidae</taxon>
        <taxon>Paragonimus</taxon>
    </lineage>
</organism>